<proteinExistence type="predicted"/>
<dbReference type="PANTHER" id="PTHR33119:SF1">
    <property type="entry name" value="FE2OG DIOXYGENASE DOMAIN-CONTAINING PROTEIN"/>
    <property type="match status" value="1"/>
</dbReference>
<name>A0A9W9N8I1_PENCI</name>
<dbReference type="InterPro" id="IPR049192">
    <property type="entry name" value="DUF4246_C"/>
</dbReference>
<dbReference type="RefSeq" id="XP_056494938.1">
    <property type="nucleotide sequence ID" value="XM_056650582.1"/>
</dbReference>
<dbReference type="AlphaFoldDB" id="A0A9W9N8I1"/>
<organism evidence="2 3">
    <name type="scientific">Penicillium citrinum</name>
    <dbReference type="NCBI Taxonomy" id="5077"/>
    <lineage>
        <taxon>Eukaryota</taxon>
        <taxon>Fungi</taxon>
        <taxon>Dikarya</taxon>
        <taxon>Ascomycota</taxon>
        <taxon>Pezizomycotina</taxon>
        <taxon>Eurotiomycetes</taxon>
        <taxon>Eurotiomycetidae</taxon>
        <taxon>Eurotiales</taxon>
        <taxon>Aspergillaceae</taxon>
        <taxon>Penicillium</taxon>
    </lineage>
</organism>
<comment type="caution">
    <text evidence="2">The sequence shown here is derived from an EMBL/GenBank/DDBJ whole genome shotgun (WGS) entry which is preliminary data.</text>
</comment>
<evidence type="ECO:0000259" key="1">
    <source>
        <dbReference type="Pfam" id="PF14033"/>
    </source>
</evidence>
<dbReference type="EMBL" id="JAPQKT010000012">
    <property type="protein sequence ID" value="KAJ5215186.1"/>
    <property type="molecule type" value="Genomic_DNA"/>
</dbReference>
<reference evidence="2" key="2">
    <citation type="journal article" date="2023" name="IMA Fungus">
        <title>Comparative genomic study of the Penicillium genus elucidates a diverse pangenome and 15 lateral gene transfer events.</title>
        <authorList>
            <person name="Petersen C."/>
            <person name="Sorensen T."/>
            <person name="Nielsen M.R."/>
            <person name="Sondergaard T.E."/>
            <person name="Sorensen J.L."/>
            <person name="Fitzpatrick D.A."/>
            <person name="Frisvad J.C."/>
            <person name="Nielsen K.L."/>
        </authorList>
    </citation>
    <scope>NUCLEOTIDE SEQUENCE</scope>
    <source>
        <strain evidence="2">IBT 23319</strain>
    </source>
</reference>
<protein>
    <recommendedName>
        <fullName evidence="1">DUF4246 domain-containing protein</fullName>
    </recommendedName>
</protein>
<feature type="domain" description="DUF4246" evidence="1">
    <location>
        <begin position="16"/>
        <end position="100"/>
    </location>
</feature>
<dbReference type="PANTHER" id="PTHR33119">
    <property type="entry name" value="IFI3P"/>
    <property type="match status" value="1"/>
</dbReference>
<sequence>MQLKIFCLAKHRYLEVFGNVVKSHTAISKGLQDALKKAVKPLKNFPEDQKDFRPSSDDKMLDLVHLSLFPVLYGKMRVLPDKGLGLESCFDYIGEAKSFPLPQIASLKSILEGIAFCSTLTTSIQLNTARYTKLLKGLFHKLCLCGRYLLLKRFTPKKSCTTRTNRKKAIEIESFQNYNGKGNYQKYLKRREDHYKCQKKYQAIRKVKIPKPDNDRMQPINFRTDFCHRKLQLIVKLANIELIPGNTDTKMETGILRANFSHYMDDLDYDQHQHQFIQKFGSVISKKDRLIIFRNTFQYYVSPFSLEDRSKLDHRKILALFLVYPHRRFMYFFD</sequence>
<accession>A0A9W9N8I1</accession>
<dbReference type="OrthoDB" id="415532at2759"/>
<dbReference type="InterPro" id="IPR025340">
    <property type="entry name" value="DUF4246"/>
</dbReference>
<dbReference type="Proteomes" id="UP001147733">
    <property type="component" value="Unassembled WGS sequence"/>
</dbReference>
<gene>
    <name evidence="2" type="ORF">N7469_011677</name>
</gene>
<dbReference type="Pfam" id="PF14033">
    <property type="entry name" value="DUF4246"/>
    <property type="match status" value="3"/>
</dbReference>
<dbReference type="GeneID" id="81389749"/>
<reference evidence="2" key="1">
    <citation type="submission" date="2022-11" db="EMBL/GenBank/DDBJ databases">
        <authorList>
            <person name="Petersen C."/>
        </authorList>
    </citation>
    <scope>NUCLEOTIDE SEQUENCE</scope>
    <source>
        <strain evidence="2">IBT 23319</strain>
    </source>
</reference>
<keyword evidence="3" id="KW-1185">Reference proteome</keyword>
<evidence type="ECO:0000313" key="2">
    <source>
        <dbReference type="EMBL" id="KAJ5215186.1"/>
    </source>
</evidence>
<feature type="domain" description="DUF4246" evidence="1">
    <location>
        <begin position="271"/>
        <end position="328"/>
    </location>
</feature>
<feature type="domain" description="DUF4246" evidence="1">
    <location>
        <begin position="167"/>
        <end position="249"/>
    </location>
</feature>
<evidence type="ECO:0000313" key="3">
    <source>
        <dbReference type="Proteomes" id="UP001147733"/>
    </source>
</evidence>